<dbReference type="SUPFAM" id="SSF53067">
    <property type="entry name" value="Actin-like ATPase domain"/>
    <property type="match status" value="2"/>
</dbReference>
<protein>
    <submittedName>
        <fullName evidence="3">Phosphatase</fullName>
    </submittedName>
</protein>
<evidence type="ECO:0000313" key="3">
    <source>
        <dbReference type="EMBL" id="HIY20456.1"/>
    </source>
</evidence>
<dbReference type="InterPro" id="IPR050273">
    <property type="entry name" value="GppA/Ppx_hydrolase"/>
</dbReference>
<dbReference type="PANTHER" id="PTHR30005">
    <property type="entry name" value="EXOPOLYPHOSPHATASE"/>
    <property type="match status" value="1"/>
</dbReference>
<dbReference type="PANTHER" id="PTHR30005:SF0">
    <property type="entry name" value="RETROGRADE REGULATION PROTEIN 2"/>
    <property type="match status" value="1"/>
</dbReference>
<reference evidence="3" key="1">
    <citation type="journal article" date="2021" name="PeerJ">
        <title>Extensive microbial diversity within the chicken gut microbiome revealed by metagenomics and culture.</title>
        <authorList>
            <person name="Gilroy R."/>
            <person name="Ravi A."/>
            <person name="Getino M."/>
            <person name="Pursley I."/>
            <person name="Horton D.L."/>
            <person name="Alikhan N.F."/>
            <person name="Baker D."/>
            <person name="Gharbi K."/>
            <person name="Hall N."/>
            <person name="Watson M."/>
            <person name="Adriaenssens E.M."/>
            <person name="Foster-Nyarko E."/>
            <person name="Jarju S."/>
            <person name="Secka A."/>
            <person name="Antonio M."/>
            <person name="Oren A."/>
            <person name="Chaudhuri R.R."/>
            <person name="La Ragione R."/>
            <person name="Hildebrand F."/>
            <person name="Pallen M.J."/>
        </authorList>
    </citation>
    <scope>NUCLEOTIDE SEQUENCE</scope>
    <source>
        <strain evidence="3">ChiBcec16_6824</strain>
    </source>
</reference>
<dbReference type="EMBL" id="DXDX01000021">
    <property type="protein sequence ID" value="HIY20456.1"/>
    <property type="molecule type" value="Genomic_DNA"/>
</dbReference>
<feature type="domain" description="Ppx/GppA phosphatase N-terminal" evidence="2">
    <location>
        <begin position="16"/>
        <end position="298"/>
    </location>
</feature>
<comment type="caution">
    <text evidence="3">The sequence shown here is derived from an EMBL/GenBank/DDBJ whole genome shotgun (WGS) entry which is preliminary data.</text>
</comment>
<dbReference type="GO" id="GO:0006357">
    <property type="term" value="P:regulation of transcription by RNA polymerase II"/>
    <property type="evidence" value="ECO:0007669"/>
    <property type="project" value="TreeGrafter"/>
</dbReference>
<reference evidence="3" key="2">
    <citation type="submission" date="2021-04" db="EMBL/GenBank/DDBJ databases">
        <authorList>
            <person name="Gilroy R."/>
        </authorList>
    </citation>
    <scope>NUCLEOTIDE SEQUENCE</scope>
    <source>
        <strain evidence="3">ChiBcec16_6824</strain>
    </source>
</reference>
<dbReference type="Gene3D" id="3.30.420.150">
    <property type="entry name" value="Exopolyphosphatase. Domain 2"/>
    <property type="match status" value="1"/>
</dbReference>
<dbReference type="CDD" id="cd24052">
    <property type="entry name" value="ASKHA_NBD_HpPPX-GppA-like"/>
    <property type="match status" value="1"/>
</dbReference>
<dbReference type="AlphaFoldDB" id="A0A9D1Y9S8"/>
<dbReference type="InterPro" id="IPR043129">
    <property type="entry name" value="ATPase_NBD"/>
</dbReference>
<name>A0A9D1Y9S8_9FIRM</name>
<dbReference type="Gene3D" id="3.30.420.40">
    <property type="match status" value="1"/>
</dbReference>
<accession>A0A9D1Y9S8</accession>
<dbReference type="InterPro" id="IPR003695">
    <property type="entry name" value="Ppx_GppA_N"/>
</dbReference>
<evidence type="ECO:0000313" key="4">
    <source>
        <dbReference type="Proteomes" id="UP000823868"/>
    </source>
</evidence>
<sequence length="304" mass="33537">MHCVIDIGSNTIRLAVYRVDSSGLHPILNNKRAAGLASYVDGKNCLSDRGVEKLISVLREFQSILEMLPNCPVYPFATASLRNIVNTQQVLQRVREETGLHIRVLSGYEEATLDYRGAVGSMDGGSGLMVDIGGGSTELVFFHDERILAAKSIPLGSLNLFSRFVSNLFPTKKELHAMEEEVRTTLLQSLPPAAEYVAQPLCGVGGTARAALTLYQNLEGEESGGVYERAFLKKVLHQADENPRKLLRRILKIAPDRVHTLVPGVLILHTVARVYGSRTILTSPHGVREGYLSLMLEREEEHHV</sequence>
<organism evidence="3 4">
    <name type="scientific">Candidatus Flavonifractor merdigallinarum</name>
    <dbReference type="NCBI Taxonomy" id="2838589"/>
    <lineage>
        <taxon>Bacteria</taxon>
        <taxon>Bacillati</taxon>
        <taxon>Bacillota</taxon>
        <taxon>Clostridia</taxon>
        <taxon>Eubacteriales</taxon>
        <taxon>Oscillospiraceae</taxon>
        <taxon>Flavonifractor</taxon>
    </lineage>
</organism>
<evidence type="ECO:0000256" key="1">
    <source>
        <dbReference type="ARBA" id="ARBA00007125"/>
    </source>
</evidence>
<dbReference type="Pfam" id="PF02541">
    <property type="entry name" value="Ppx-GppA"/>
    <property type="match status" value="1"/>
</dbReference>
<evidence type="ECO:0000259" key="2">
    <source>
        <dbReference type="Pfam" id="PF02541"/>
    </source>
</evidence>
<comment type="similarity">
    <text evidence="1">Belongs to the GppA/Ppx family.</text>
</comment>
<proteinExistence type="inferred from homology"/>
<gene>
    <name evidence="3" type="ORF">H9841_00965</name>
</gene>
<dbReference type="Proteomes" id="UP000823868">
    <property type="component" value="Unassembled WGS sequence"/>
</dbReference>